<evidence type="ECO:0000256" key="1">
    <source>
        <dbReference type="ARBA" id="ARBA00023015"/>
    </source>
</evidence>
<proteinExistence type="predicted"/>
<keyword evidence="1" id="KW-0805">Transcription regulation</keyword>
<evidence type="ECO:0000313" key="6">
    <source>
        <dbReference type="Proteomes" id="UP000251842"/>
    </source>
</evidence>
<dbReference type="PROSITE" id="PS50987">
    <property type="entry name" value="HTH_ARSR_2"/>
    <property type="match status" value="1"/>
</dbReference>
<dbReference type="GO" id="GO:0003700">
    <property type="term" value="F:DNA-binding transcription factor activity"/>
    <property type="evidence" value="ECO:0007669"/>
    <property type="project" value="InterPro"/>
</dbReference>
<dbReference type="InterPro" id="IPR001845">
    <property type="entry name" value="HTH_ArsR_DNA-bd_dom"/>
</dbReference>
<dbReference type="InterPro" id="IPR051011">
    <property type="entry name" value="Metal_resp_trans_reg"/>
</dbReference>
<sequence>MDGEAMRLHAADASRVLKALANEKRLLLLCQLVEGECSVGELNARVDLSQSALSQHLAVLRDEGLVTTRREAQTIYYALAEGPAQQILATLHGIYCGPAPAC</sequence>
<organism evidence="5 6">
    <name type="scientific">Solilutibacter oculi</name>
    <dbReference type="NCBI Taxonomy" id="2698682"/>
    <lineage>
        <taxon>Bacteria</taxon>
        <taxon>Pseudomonadati</taxon>
        <taxon>Pseudomonadota</taxon>
        <taxon>Gammaproteobacteria</taxon>
        <taxon>Lysobacterales</taxon>
        <taxon>Lysobacteraceae</taxon>
        <taxon>Solilutibacter</taxon>
    </lineage>
</organism>
<evidence type="ECO:0000313" key="5">
    <source>
        <dbReference type="EMBL" id="AXA85376.1"/>
    </source>
</evidence>
<dbReference type="KEGG" id="lue:DCD74_00310"/>
<dbReference type="SUPFAM" id="SSF46785">
    <property type="entry name" value="Winged helix' DNA-binding domain"/>
    <property type="match status" value="1"/>
</dbReference>
<dbReference type="GO" id="GO:0003677">
    <property type="term" value="F:DNA binding"/>
    <property type="evidence" value="ECO:0007669"/>
    <property type="project" value="UniProtKB-KW"/>
</dbReference>
<dbReference type="EMBL" id="CP029556">
    <property type="protein sequence ID" value="AXA85376.1"/>
    <property type="molecule type" value="Genomic_DNA"/>
</dbReference>
<dbReference type="CDD" id="cd00090">
    <property type="entry name" value="HTH_ARSR"/>
    <property type="match status" value="1"/>
</dbReference>
<dbReference type="PANTHER" id="PTHR43132:SF2">
    <property type="entry name" value="ARSENICAL RESISTANCE OPERON REPRESSOR ARSR-RELATED"/>
    <property type="match status" value="1"/>
</dbReference>
<protein>
    <submittedName>
        <fullName evidence="5">Transcriptional regulator</fullName>
    </submittedName>
</protein>
<evidence type="ECO:0000259" key="4">
    <source>
        <dbReference type="PROSITE" id="PS50987"/>
    </source>
</evidence>
<name>A0A344J8L6_9GAMM</name>
<keyword evidence="3" id="KW-0804">Transcription</keyword>
<dbReference type="AlphaFoldDB" id="A0A344J8L6"/>
<dbReference type="OrthoDB" id="9796124at2"/>
<dbReference type="NCBIfam" id="NF033788">
    <property type="entry name" value="HTH_metalloreg"/>
    <property type="match status" value="1"/>
</dbReference>
<dbReference type="Gene3D" id="1.10.10.10">
    <property type="entry name" value="Winged helix-like DNA-binding domain superfamily/Winged helix DNA-binding domain"/>
    <property type="match status" value="1"/>
</dbReference>
<dbReference type="Proteomes" id="UP000251842">
    <property type="component" value="Chromosome"/>
</dbReference>
<feature type="domain" description="HTH arsR-type" evidence="4">
    <location>
        <begin position="5"/>
        <end position="99"/>
    </location>
</feature>
<gene>
    <name evidence="5" type="ORF">DCD74_00310</name>
</gene>
<dbReference type="InterPro" id="IPR036390">
    <property type="entry name" value="WH_DNA-bd_sf"/>
</dbReference>
<accession>A0A344J8L6</accession>
<dbReference type="Pfam" id="PF01022">
    <property type="entry name" value="HTH_5"/>
    <property type="match status" value="1"/>
</dbReference>
<evidence type="ECO:0000256" key="2">
    <source>
        <dbReference type="ARBA" id="ARBA00023125"/>
    </source>
</evidence>
<dbReference type="SMART" id="SM00418">
    <property type="entry name" value="HTH_ARSR"/>
    <property type="match status" value="1"/>
</dbReference>
<dbReference type="InterPro" id="IPR011991">
    <property type="entry name" value="ArsR-like_HTH"/>
</dbReference>
<reference evidence="6" key="1">
    <citation type="submission" date="2018-05" db="EMBL/GenBank/DDBJ databases">
        <title>Luteimonas pekinense sp. nov., isolated from human Meibomian gland secretions, Beijing, China.</title>
        <authorList>
            <person name="Wen T."/>
            <person name="Bai H."/>
            <person name="Lv H."/>
        </authorList>
    </citation>
    <scope>NUCLEOTIDE SEQUENCE [LARGE SCALE GENOMIC DNA]</scope>
    <source>
        <strain evidence="6">83-4</strain>
    </source>
</reference>
<dbReference type="PANTHER" id="PTHR43132">
    <property type="entry name" value="ARSENICAL RESISTANCE OPERON REPRESSOR ARSR-RELATED"/>
    <property type="match status" value="1"/>
</dbReference>
<evidence type="ECO:0000256" key="3">
    <source>
        <dbReference type="ARBA" id="ARBA00023163"/>
    </source>
</evidence>
<dbReference type="PRINTS" id="PR00778">
    <property type="entry name" value="HTHARSR"/>
</dbReference>
<keyword evidence="6" id="KW-1185">Reference proteome</keyword>
<dbReference type="InterPro" id="IPR036388">
    <property type="entry name" value="WH-like_DNA-bd_sf"/>
</dbReference>
<keyword evidence="2" id="KW-0238">DNA-binding</keyword>